<proteinExistence type="predicted"/>
<accession>G5A8B4</accession>
<sequence length="60" mass="6804">DDRPTSVRIDGSVREGLDVLEARIRESGTNWKNYKWYLELRSKAHCHTPVSISGWSGSSV</sequence>
<evidence type="ECO:0000313" key="1">
    <source>
        <dbReference type="EMBL" id="EGZ08140.1"/>
    </source>
</evidence>
<name>G5A8B4_PHYSP</name>
<feature type="non-terminal residue" evidence="1">
    <location>
        <position position="1"/>
    </location>
</feature>
<reference evidence="1 2" key="1">
    <citation type="journal article" date="2006" name="Science">
        <title>Phytophthora genome sequences uncover evolutionary origins and mechanisms of pathogenesis.</title>
        <authorList>
            <person name="Tyler B.M."/>
            <person name="Tripathy S."/>
            <person name="Zhang X."/>
            <person name="Dehal P."/>
            <person name="Jiang R.H."/>
            <person name="Aerts A."/>
            <person name="Arredondo F.D."/>
            <person name="Baxter L."/>
            <person name="Bensasson D."/>
            <person name="Beynon J.L."/>
            <person name="Chapman J."/>
            <person name="Damasceno C.M."/>
            <person name="Dorrance A.E."/>
            <person name="Dou D."/>
            <person name="Dickerman A.W."/>
            <person name="Dubchak I.L."/>
            <person name="Garbelotto M."/>
            <person name="Gijzen M."/>
            <person name="Gordon S.G."/>
            <person name="Govers F."/>
            <person name="Grunwald N.J."/>
            <person name="Huang W."/>
            <person name="Ivors K.L."/>
            <person name="Jones R.W."/>
            <person name="Kamoun S."/>
            <person name="Krampis K."/>
            <person name="Lamour K.H."/>
            <person name="Lee M.K."/>
            <person name="McDonald W.H."/>
            <person name="Medina M."/>
            <person name="Meijer H.J."/>
            <person name="Nordberg E.K."/>
            <person name="Maclean D.J."/>
            <person name="Ospina-Giraldo M.D."/>
            <person name="Morris P.F."/>
            <person name="Phuntumart V."/>
            <person name="Putnam N.H."/>
            <person name="Rash S."/>
            <person name="Rose J.K."/>
            <person name="Sakihama Y."/>
            <person name="Salamov A.A."/>
            <person name="Savidor A."/>
            <person name="Scheuring C.F."/>
            <person name="Smith B.M."/>
            <person name="Sobral B.W."/>
            <person name="Terry A."/>
            <person name="Torto-Alalibo T.A."/>
            <person name="Win J."/>
            <person name="Xu Z."/>
            <person name="Zhang H."/>
            <person name="Grigoriev I.V."/>
            <person name="Rokhsar D.S."/>
            <person name="Boore J.L."/>
        </authorList>
    </citation>
    <scope>NUCLEOTIDE SEQUENCE [LARGE SCALE GENOMIC DNA]</scope>
    <source>
        <strain evidence="1 2">P6497</strain>
    </source>
</reference>
<feature type="non-terminal residue" evidence="1">
    <location>
        <position position="60"/>
    </location>
</feature>
<dbReference type="RefSeq" id="XP_009536312.1">
    <property type="nucleotide sequence ID" value="XM_009538017.1"/>
</dbReference>
<keyword evidence="2" id="KW-1185">Reference proteome</keyword>
<protein>
    <submittedName>
        <fullName evidence="1">Uncharacterized protein</fullName>
    </submittedName>
</protein>
<gene>
    <name evidence="1" type="ORF">PHYSODRAFT_255996</name>
</gene>
<dbReference type="Proteomes" id="UP000002640">
    <property type="component" value="Unassembled WGS sequence"/>
</dbReference>
<dbReference type="SMR" id="G5A8B4"/>
<dbReference type="EMBL" id="JH159161">
    <property type="protein sequence ID" value="EGZ08140.1"/>
    <property type="molecule type" value="Genomic_DNA"/>
</dbReference>
<evidence type="ECO:0000313" key="2">
    <source>
        <dbReference type="Proteomes" id="UP000002640"/>
    </source>
</evidence>
<dbReference type="InParanoid" id="G5A8B4"/>
<dbReference type="AlphaFoldDB" id="G5A8B4"/>
<organism evidence="1 2">
    <name type="scientific">Phytophthora sojae (strain P6497)</name>
    <name type="common">Soybean stem and root rot agent</name>
    <name type="synonym">Phytophthora megasperma f. sp. glycines</name>
    <dbReference type="NCBI Taxonomy" id="1094619"/>
    <lineage>
        <taxon>Eukaryota</taxon>
        <taxon>Sar</taxon>
        <taxon>Stramenopiles</taxon>
        <taxon>Oomycota</taxon>
        <taxon>Peronosporomycetes</taxon>
        <taxon>Peronosporales</taxon>
        <taxon>Peronosporaceae</taxon>
        <taxon>Phytophthora</taxon>
    </lineage>
</organism>
<dbReference type="KEGG" id="psoj:PHYSODRAFT_255996"/>
<dbReference type="GeneID" id="20638684"/>